<feature type="compositionally biased region" description="Basic and acidic residues" evidence="2">
    <location>
        <begin position="414"/>
        <end position="435"/>
    </location>
</feature>
<feature type="region of interest" description="Disordered" evidence="2">
    <location>
        <begin position="3439"/>
        <end position="3468"/>
    </location>
</feature>
<name>A0A0A1UN14_9HYPO</name>
<dbReference type="eggNOG" id="KOG0017">
    <property type="taxonomic scope" value="Eukaryota"/>
</dbReference>
<evidence type="ECO:0000313" key="3">
    <source>
        <dbReference type="EMBL" id="EXU95690.1"/>
    </source>
</evidence>
<feature type="region of interest" description="Disordered" evidence="2">
    <location>
        <begin position="1454"/>
        <end position="1493"/>
    </location>
</feature>
<feature type="compositionally biased region" description="Polar residues" evidence="2">
    <location>
        <begin position="3446"/>
        <end position="3455"/>
    </location>
</feature>
<feature type="region of interest" description="Disordered" evidence="2">
    <location>
        <begin position="2938"/>
        <end position="2966"/>
    </location>
</feature>
<feature type="region of interest" description="Disordered" evidence="2">
    <location>
        <begin position="368"/>
        <end position="435"/>
    </location>
</feature>
<feature type="coiled-coil region" evidence="1">
    <location>
        <begin position="1619"/>
        <end position="1646"/>
    </location>
</feature>
<feature type="region of interest" description="Disordered" evidence="2">
    <location>
        <begin position="1149"/>
        <end position="1205"/>
    </location>
</feature>
<dbReference type="EMBL" id="JELW01000068">
    <property type="protein sequence ID" value="EXU95690.1"/>
    <property type="molecule type" value="Genomic_DNA"/>
</dbReference>
<feature type="compositionally biased region" description="Polar residues" evidence="2">
    <location>
        <begin position="1946"/>
        <end position="1956"/>
    </location>
</feature>
<feature type="region of interest" description="Disordered" evidence="2">
    <location>
        <begin position="762"/>
        <end position="782"/>
    </location>
</feature>
<sequence>MRTTRRTELLERERNLVLQQLLGTSSGSSELSARPKNLQDFFLDLYRNDNSKVGNGKAVEVTEAEGKKLLNALRNGGEDGIDTFLSGLSSHDHVYATALGKDFEWLREEKFSEREDRLKTHFVRFYSDHNKIAKRGAELDVIWGRRLLATLYKGEVDEYLMLLRAKNVEAFEGANSIDIERLQAQQGFEMLAQEIDVSTISGAAQGLFKNRFVRFVRRHYYAERGINLDDRSVVVDLLRKLYSKDLPDFLGGFASLAGVVCTHQHGVLPKTCLGLLSVSESKKKRDFEAHFSENEVAGFFGKIEGLINLDVEVAEKDSVLVTDHSEPVQAANAVGDVNSDTQHYRGTRGRKDAESCISDVEALPLEHDSHQSSGTAAVNRRRLGRQGQGPVKPIPQLGTGETTRAKTRAQTRALEAKQKELPTQDGKLTDPHRASETALGIGVVEREPVQETVQDAFPKVHITDEASSTSDQASSNGPNRRKRKVEQGSVSPPKETAIATPSTTRLTRAMKAKQAVGAEKLHAEISESKTIDSDVVKPVVSTSCAMSDVLVQKDFADNDESEPNNPTLVASRDTPEIRRSERLGHTNESSKPSWASQEQTTSKESSGQRYSLRQRVQKDVVTSGGAQVVKNTSSVAHPRQAKSMTDSNSTTVRRGPEMQRDPPPIAPPIESARDRRMSEDIGNLIQMQLEAFMEVDSPPVEEARPDVPPPFDTAAMPPAEDVGMIDSQNTSSMVPEDARIRGVTQKKTRSVLGKLVGNIRGEPKKRSSILGPGPDGGIRRSGRLAKNANKANKSTVTAIEKALKEAESTGGETVLNCDAKDKEAPPLDQQFDPGFYSTPIGNPHEPQIVEETTHLESNNNIMPSRLRNRDGANGTVQRATARPVRRSRRIQTQDDFGKLGKMTDKRIDDRMRARRAQIAARTKAKLGSRREELLYQLISETIKNHLANEISESMPASERLGPAHFSKLPELIAREVRSDPVKLAGYYMATSFLIHRKKIDQDQLPESAKEILQPLQNLLRDKNYQPCKHPDLSCHRMECFEQWYTLCAGHSKRTFKSFATKHEITQKKTLGSKYTGKEYDVNEQFKRKFHANMRLFSAKKADYELLTCLVKTVDIMFSSDSGGEQTRETSVVNAMDVDGQSDLDVQKVAKQREPHTTGRGGRHITVRPRYRPRSRPKYRSVPENGGGGSGSEMVTEVGEDSRQPCEALPTRDQLLEEIATLKAKITQLTSNTTIVQSQIQQNESLEVGKKSVEHEEPAPLETERQTINPGGAQLATVIADLLPCIFVDIREKYELASKTDEVQKALKNQIHREVEYQMRAIDGGAGIYEKYCRFYDSLPSLESFLEHEHERTLQGVTIVMQQFFRSLNGEVADADKMKSGLEYAGLSGDIMLEKEMETFFSVEYRSVASKNTNGSPMYLQAFKEILPLMQSLWKNTEKGRVDLEKKTKECSTLEEELNKSKNQIEQMKDSQKKENRRQSEHPQGSQVELQVVKPNADNKGSVESYDVRKTIFATTERLSGTRLAWRRKNLRGLASLSVLSKLHQLKCRPGCPNFEKFAKFAVGGGNELEPIYFESCNEAFRNILPVEVSRGKGAIARGLETVAGLQETERVVSLHKKQTKMLTDEKTDLNERYVALEKKSELAEKEFKSTLCSAGLLLGSSLKTEPAGAEFKLEESFLKGGKRADRNVIRCLHTLLSPSCPCGRDDNYWSTLDARTYDQGNFAQCSKQFQASLPKTIEDAIRPEDAAWYNMLSAMTGAAELKKKLQHMESELQRARTREKEDHGAEVKKATRRASLGVIWSIEKHLSLTLKGDNDAKVTENLDNIFSWVRGQDGNITDGGIPLPVEFDSLSNSEAPDKLLRQLVQVRTLRVSQNQSQEEKKNLIRAWEACFNERYPKKHTWTLSEIRVYITDHKTEIASSEFKSVQPSATKSIETRAPESKDSESKNSQTSANTVAQDVHLKNLEQLRGNYDEAVKQIAVAQEQLKQATEVGDTCHLLLHALSKYLDGSLTQTKDITKHLPRELLASEDHMDELHRILSNWSGKGILKIKQCADTNCKASYLHGLTPSVPTGKDNSTTLLSVAENRKDITVFFSVLKIWKEVTLFKSGLEAKLTKESDAAKERETRLVFASRLLLRRWRSMKDERKKQQLEKRAIRADALVEEELAISTSGRRNDQPQVQEEPPGKDANGSGKQPSIGGPGMVQQILNKVERLIENAQSATWVRMDLKAQNMASTWLYILTMNKMTIEKWKQNSEDDDEQRQVREQARNGGLGPGIVFDCVTNATNGVWKKWDEEDRKNGGLCSADGPVEQKMRRFLAIHLGWQMELANENPENKMEATILNSAGVEEASGKTTREITIETTASLRTTRKWSDDDKTVCGSPRDERCAAVGTDTHETISFPSKGTHGEAARIMTIARLANVEWNEKRVGKVCRMARLAGLYCKDFLCCLNEAIPEPGLRLPLAEGDGFVAFERNFKLYGPLVELVKHVRSAKTLQGAIIMTYRGLTTAKKQTAKDIRELNSGDLDEYVLPDGPETDVLLWKMVVEICKQQSQVDAQLKEAHIPTKSKRQVEHFGSLPDSRSGIAAKDSSVADTADEISTSLAVLPLETPRGAAVQRTTNIRPRSEGETVTISIAEYTRMRQELEAREGQFSNQAELIQFYEGRNEYIARDRKACNIYLNHMRKQWNPDCDDKSSDIPITVNRLQALVETLQSAEDNRMTAMACFVRGSDGEAEGTRRRLTEQMQAAEKKKYGGLQKIGFSELVDVFNTGRWESCALSDDGINYDLPIDERCERMIKWMIFIQGVSGERMKQLEACKAQVRILWRACQLGLGWSPSETREYAGTFDKLAYQGKDGILSPASQLDFLMRFIMDRISQAATVRLLQNPAARQDPTKALVSNERGGSGNPSVITSVTEQMNNDGLLVDSLVPRANLKNTLSKSIQKKSPHETKNTVSDGAGIGADRSAPAREMRAVEQITSTNGPNLRNRQQLKGFLSKLQKPASTGNDFFASNEIPVGDAPLNGQESSTIETMLLIIDAKLTINAEESEAECGRIFGSARLAGLYCEEFVNCLKDGGFSITEVDKNLSKATLRWLAYKPVIQQTVSVTVQLGQCSKQIMNLYVTCRESKELHESRVDENSVDLISGDAADETAICDEKQPPHKRLEWLVQFMAKRSGNTDTWSMVRPSWDSWIASTNGDLAVSMLNTIESWYRDGGVTLELGAVKEAASRRVYTSKGRRPQLTSGEPDDIPDTIPDDIPDAIPDNIPDNMLGDIGILCEIPFKVKSVKVYSRGYRLFLVDQSREPREPREPHVPLKEWAVGLSAILREGTAEESEQNAKYFWSIFSNSLPKYLNKKEPFVEFPDDVTEEEDLPPSIRFQEIMTEDMVKRHNKTSRIKKKDMAPKLEKGCSHVICRDGKPMWNVSHSNMQNWGNHVKKALSKLKASTKTPVETSSSSITYEPKATFDGGSQPEVNRREFLDLMDLSSAKIPAASG</sequence>
<feature type="coiled-coil region" evidence="1">
    <location>
        <begin position="1964"/>
        <end position="1991"/>
    </location>
</feature>
<protein>
    <submittedName>
        <fullName evidence="3">Uncharacterized protein</fullName>
    </submittedName>
</protein>
<accession>A0A0A1UN14</accession>
<feature type="compositionally biased region" description="Polar residues" evidence="2">
    <location>
        <begin position="586"/>
        <end position="611"/>
    </location>
</feature>
<feature type="region of interest" description="Disordered" evidence="2">
    <location>
        <begin position="3229"/>
        <end position="3251"/>
    </location>
</feature>
<feature type="compositionally biased region" description="Polar residues" evidence="2">
    <location>
        <begin position="2167"/>
        <end position="2179"/>
    </location>
</feature>
<keyword evidence="1" id="KW-0175">Coiled coil</keyword>
<reference evidence="3 4" key="1">
    <citation type="submission" date="2014-02" db="EMBL/GenBank/DDBJ databases">
        <title>The genome sequence of the entomopathogenic fungus Metarhizium robertsii ARSEF 2575.</title>
        <authorList>
            <person name="Giuliano Garisto Donzelli B."/>
            <person name="Roe B.A."/>
            <person name="Macmil S.L."/>
            <person name="Krasnoff S.B."/>
            <person name="Gibson D.M."/>
        </authorList>
    </citation>
    <scope>NUCLEOTIDE SEQUENCE [LARGE SCALE GENOMIC DNA]</scope>
    <source>
        <strain evidence="3 4">ARSEF 2575</strain>
    </source>
</reference>
<feature type="compositionally biased region" description="Basic residues" evidence="2">
    <location>
        <begin position="1160"/>
        <end position="1178"/>
    </location>
</feature>
<feature type="region of interest" description="Disordered" evidence="2">
    <location>
        <begin position="555"/>
        <end position="671"/>
    </location>
</feature>
<feature type="region of interest" description="Disordered" evidence="2">
    <location>
        <begin position="1921"/>
        <end position="1957"/>
    </location>
</feature>
<dbReference type="HOGENOM" id="CLU_000340_0_0_1"/>
<organism evidence="3 4">
    <name type="scientific">Metarhizium robertsii</name>
    <dbReference type="NCBI Taxonomy" id="568076"/>
    <lineage>
        <taxon>Eukaryota</taxon>
        <taxon>Fungi</taxon>
        <taxon>Dikarya</taxon>
        <taxon>Ascomycota</taxon>
        <taxon>Pezizomycotina</taxon>
        <taxon>Sordariomycetes</taxon>
        <taxon>Hypocreomycetidae</taxon>
        <taxon>Hypocreales</taxon>
        <taxon>Clavicipitaceae</taxon>
        <taxon>Metarhizium</taxon>
    </lineage>
</organism>
<feature type="compositionally biased region" description="Polar residues" evidence="2">
    <location>
        <begin position="642"/>
        <end position="652"/>
    </location>
</feature>
<comment type="caution">
    <text evidence="3">The sequence shown here is derived from an EMBL/GenBank/DDBJ whole genome shotgun (WGS) entry which is preliminary data.</text>
</comment>
<feature type="compositionally biased region" description="Basic and acidic residues" evidence="2">
    <location>
        <begin position="1466"/>
        <end position="1480"/>
    </location>
</feature>
<feature type="region of interest" description="Disordered" evidence="2">
    <location>
        <begin position="460"/>
        <end position="498"/>
    </location>
</feature>
<dbReference type="Proteomes" id="UP000030151">
    <property type="component" value="Unassembled WGS sequence"/>
</dbReference>
<feature type="compositionally biased region" description="Polar residues" evidence="2">
    <location>
        <begin position="465"/>
        <end position="478"/>
    </location>
</feature>
<proteinExistence type="predicted"/>
<feature type="region of interest" description="Disordered" evidence="2">
    <location>
        <begin position="2166"/>
        <end position="2201"/>
    </location>
</feature>
<gene>
    <name evidence="3" type="ORF">X797_011205</name>
</gene>
<feature type="region of interest" description="Disordered" evidence="2">
    <location>
        <begin position="866"/>
        <end position="889"/>
    </location>
</feature>
<evidence type="ECO:0000313" key="4">
    <source>
        <dbReference type="Proteomes" id="UP000030151"/>
    </source>
</evidence>
<evidence type="ECO:0000256" key="1">
    <source>
        <dbReference type="SAM" id="Coils"/>
    </source>
</evidence>
<feature type="compositionally biased region" description="Polar residues" evidence="2">
    <location>
        <begin position="1921"/>
        <end position="1932"/>
    </location>
</feature>
<feature type="compositionally biased region" description="Basic and acidic residues" evidence="2">
    <location>
        <begin position="573"/>
        <end position="585"/>
    </location>
</feature>
<feature type="compositionally biased region" description="Basic and acidic residues" evidence="2">
    <location>
        <begin position="1933"/>
        <end position="1945"/>
    </location>
</feature>
<evidence type="ECO:0000256" key="2">
    <source>
        <dbReference type="SAM" id="MobiDB-lite"/>
    </source>
</evidence>